<dbReference type="InterPro" id="IPR024745">
    <property type="entry name" value="GH44_cat"/>
</dbReference>
<dbReference type="InterPro" id="IPR036439">
    <property type="entry name" value="Dockerin_dom_sf"/>
</dbReference>
<feature type="chain" id="PRO_5013227247" evidence="1">
    <location>
        <begin position="28"/>
        <end position="608"/>
    </location>
</feature>
<dbReference type="CDD" id="cd14256">
    <property type="entry name" value="Dockerin_I"/>
    <property type="match status" value="1"/>
</dbReference>
<feature type="signal peptide" evidence="1">
    <location>
        <begin position="1"/>
        <end position="27"/>
    </location>
</feature>
<keyword evidence="4" id="KW-1185">Reference proteome</keyword>
<dbReference type="EMBL" id="LZZM01000099">
    <property type="protein sequence ID" value="OOM79582.1"/>
    <property type="molecule type" value="Genomic_DNA"/>
</dbReference>
<name>A0A1S8TPR8_9CLOT</name>
<evidence type="ECO:0000256" key="1">
    <source>
        <dbReference type="SAM" id="SignalP"/>
    </source>
</evidence>
<dbReference type="Gene3D" id="3.20.20.80">
    <property type="entry name" value="Glycosidases"/>
    <property type="match status" value="1"/>
</dbReference>
<dbReference type="Proteomes" id="UP000190890">
    <property type="component" value="Unassembled WGS sequence"/>
</dbReference>
<dbReference type="Pfam" id="PF00404">
    <property type="entry name" value="Dockerin_1"/>
    <property type="match status" value="1"/>
</dbReference>
<proteinExistence type="predicted"/>
<dbReference type="InterPro" id="IPR018247">
    <property type="entry name" value="EF_Hand_1_Ca_BS"/>
</dbReference>
<dbReference type="SUPFAM" id="SSF51011">
    <property type="entry name" value="Glycosyl hydrolase domain"/>
    <property type="match status" value="1"/>
</dbReference>
<dbReference type="GO" id="GO:0000272">
    <property type="term" value="P:polysaccharide catabolic process"/>
    <property type="evidence" value="ECO:0007669"/>
    <property type="project" value="InterPro"/>
</dbReference>
<feature type="domain" description="Dockerin" evidence="2">
    <location>
        <begin position="548"/>
        <end position="608"/>
    </location>
</feature>
<evidence type="ECO:0000313" key="4">
    <source>
        <dbReference type="Proteomes" id="UP000190890"/>
    </source>
</evidence>
<dbReference type="InterPro" id="IPR013780">
    <property type="entry name" value="Glyco_hydro_b"/>
</dbReference>
<keyword evidence="1" id="KW-0732">Signal</keyword>
<dbReference type="Gene3D" id="1.10.1330.10">
    <property type="entry name" value="Dockerin domain"/>
    <property type="match status" value="1"/>
</dbReference>
<dbReference type="InterPro" id="IPR017853">
    <property type="entry name" value="GH"/>
</dbReference>
<dbReference type="SUPFAM" id="SSF63446">
    <property type="entry name" value="Type I dockerin domain"/>
    <property type="match status" value="1"/>
</dbReference>
<gene>
    <name evidence="3" type="primary">manA_1</name>
    <name evidence="3" type="ORF">CLPUN_15300</name>
</gene>
<dbReference type="AlphaFoldDB" id="A0A1S8TPR8"/>
<dbReference type="PROSITE" id="PS51766">
    <property type="entry name" value="DOCKERIN"/>
    <property type="match status" value="1"/>
</dbReference>
<dbReference type="SUPFAM" id="SSF51445">
    <property type="entry name" value="(Trans)glycosidases"/>
    <property type="match status" value="1"/>
</dbReference>
<dbReference type="GO" id="GO:0004553">
    <property type="term" value="F:hydrolase activity, hydrolyzing O-glycosyl compounds"/>
    <property type="evidence" value="ECO:0007669"/>
    <property type="project" value="InterPro"/>
</dbReference>
<dbReference type="Gene3D" id="2.60.40.1180">
    <property type="entry name" value="Golgi alpha-mannosidase II"/>
    <property type="match status" value="1"/>
</dbReference>
<dbReference type="InterPro" id="IPR016134">
    <property type="entry name" value="Dockerin_dom"/>
</dbReference>
<protein>
    <submittedName>
        <fullName evidence="3">Beta-mannanase/endoglucanase A</fullName>
    </submittedName>
</protein>
<dbReference type="PROSITE" id="PS00018">
    <property type="entry name" value="EF_HAND_1"/>
    <property type="match status" value="1"/>
</dbReference>
<evidence type="ECO:0000313" key="3">
    <source>
        <dbReference type="EMBL" id="OOM79582.1"/>
    </source>
</evidence>
<dbReference type="RefSeq" id="WP_242954072.1">
    <property type="nucleotide sequence ID" value="NZ_LZZM01000099.1"/>
</dbReference>
<dbReference type="STRING" id="29367.CLPUN_15300"/>
<sequence>MKRRKGVALLVALVVTISFIPIINVNAEDTGKINVTIDTSADNVKISPYIYGANYDCNGNEGTIPQVATASRLSGNRLTGYNWENNASNAGSDWKHSSDNYLTMNKPYDAQNIPGKVVTDFQDEALKNGATYSLATLQMAGYVAKDKNGTVSETETAPSARWAEVKVRKGNAFSQTPDLTDNYVYMDEFVNSLISKYGKADTNTGIKGYSLDNEPGLWYTTHPRIHKDKVTCAELISKSTEYSKMVKDMDSNAEIFGPVLFGMGSYLDLVSAPDWNNVKGNYKWFPDYYLDNMKKASEKEGKRLLDVFDIHYYSEATGGGIRVTESTDTNVECNKARIQAPRTLWDSNFIEDSWIGKWASSYLPIIPKMKASIDTYYPGTKLGITEYNFGGNNHISGGIAQADAFGVFANQNVYFASLWPFSGKSDYTQSAFNLYRNYDGEKSTYGDIKVKAETSDVENSSVYSALDSKDSSKLHVIMINKNYDKPMTMSFNIGGNKIYGSGKVWAFDESSPQITEKTPITNISDNKFEYTIPKLTVCHIVLDLKEKVNTVIGDVNGDNIVDIRDYTALQKYITGESININKENADINKDARINTADLFALKKMILEG</sequence>
<dbReference type="Pfam" id="PF12891">
    <property type="entry name" value="Glyco_hydro_44"/>
    <property type="match status" value="1"/>
</dbReference>
<organism evidence="3 4">
    <name type="scientific">Clostridium puniceum</name>
    <dbReference type="NCBI Taxonomy" id="29367"/>
    <lineage>
        <taxon>Bacteria</taxon>
        <taxon>Bacillati</taxon>
        <taxon>Bacillota</taxon>
        <taxon>Clostridia</taxon>
        <taxon>Eubacteriales</taxon>
        <taxon>Clostridiaceae</taxon>
        <taxon>Clostridium</taxon>
    </lineage>
</organism>
<comment type="caution">
    <text evidence="3">The sequence shown here is derived from an EMBL/GenBank/DDBJ whole genome shotgun (WGS) entry which is preliminary data.</text>
</comment>
<reference evidence="3" key="1">
    <citation type="submission" date="2016-05" db="EMBL/GenBank/DDBJ databases">
        <title>Microbial solvent formation.</title>
        <authorList>
            <person name="Poehlein A."/>
            <person name="Montoya Solano J.D."/>
            <person name="Flitsch S."/>
            <person name="Krabben P."/>
            <person name="Duerre P."/>
            <person name="Daniel R."/>
        </authorList>
    </citation>
    <scope>NUCLEOTIDE SEQUENCE [LARGE SCALE GENOMIC DNA]</scope>
    <source>
        <strain evidence="3">DSM 2619</strain>
    </source>
</reference>
<evidence type="ECO:0000259" key="2">
    <source>
        <dbReference type="PROSITE" id="PS51766"/>
    </source>
</evidence>
<accession>A0A1S8TPR8</accession>
<dbReference type="InterPro" id="IPR002105">
    <property type="entry name" value="Dockerin_1_rpt"/>
</dbReference>